<dbReference type="GO" id="GO:0016339">
    <property type="term" value="P:calcium-dependent cell-cell adhesion via plasma membrane cell adhesion molecules"/>
    <property type="evidence" value="ECO:0007669"/>
    <property type="project" value="TreeGrafter"/>
</dbReference>
<dbReference type="GO" id="GO:0000902">
    <property type="term" value="P:cell morphogenesis"/>
    <property type="evidence" value="ECO:0007669"/>
    <property type="project" value="TreeGrafter"/>
</dbReference>
<evidence type="ECO:0000256" key="13">
    <source>
        <dbReference type="ARBA" id="ARBA00023180"/>
    </source>
</evidence>
<dbReference type="STRING" id="144197.ENSSPAP00000024998"/>
<keyword evidence="22" id="KW-1185">Reference proteome</keyword>
<feature type="domain" description="Cadherin" evidence="20">
    <location>
        <begin position="62"/>
        <end position="133"/>
    </location>
</feature>
<dbReference type="PROSITE" id="PS50268">
    <property type="entry name" value="CADHERIN_2"/>
    <property type="match status" value="5"/>
</dbReference>
<feature type="domain" description="Cadherin" evidence="20">
    <location>
        <begin position="387"/>
        <end position="494"/>
    </location>
</feature>
<dbReference type="PANTHER" id="PTHR24027">
    <property type="entry name" value="CADHERIN-23"/>
    <property type="match status" value="1"/>
</dbReference>
<evidence type="ECO:0000256" key="8">
    <source>
        <dbReference type="ARBA" id="ARBA00022737"/>
    </source>
</evidence>
<dbReference type="GO" id="GO:0007043">
    <property type="term" value="P:cell-cell junction assembly"/>
    <property type="evidence" value="ECO:0007669"/>
    <property type="project" value="TreeGrafter"/>
</dbReference>
<keyword evidence="10" id="KW-0130">Cell adhesion</keyword>
<dbReference type="GO" id="GO:0034332">
    <property type="term" value="P:adherens junction organization"/>
    <property type="evidence" value="ECO:0007669"/>
    <property type="project" value="TreeGrafter"/>
</dbReference>
<dbReference type="FunFam" id="2.60.40.60:FF:000031">
    <property type="entry name" value="Cadherin 3"/>
    <property type="match status" value="1"/>
</dbReference>
<dbReference type="GO" id="GO:0055113">
    <property type="term" value="P:epiboly involved in gastrulation with mouth forming second"/>
    <property type="evidence" value="ECO:0007669"/>
    <property type="project" value="UniProtKB-ARBA"/>
</dbReference>
<dbReference type="GeneTree" id="ENSGT00940000155218"/>
<feature type="domain" description="Cadherin" evidence="20">
    <location>
        <begin position="493"/>
        <end position="594"/>
    </location>
</feature>
<dbReference type="Proteomes" id="UP000694891">
    <property type="component" value="Unplaced"/>
</dbReference>
<dbReference type="FunFam" id="2.60.40.60:FF:000095">
    <property type="entry name" value="Cadherin 13"/>
    <property type="match status" value="1"/>
</dbReference>
<comment type="subunit">
    <text evidence="15">Homodimer. Component of a cadherin:catenin adhesion complex composed of at least of CDH26, beta-catenin/CTNNB1, alpha-catenin/CTNNA1 and p120 catenin/CTNND1.</text>
</comment>
<dbReference type="GO" id="GO:0045296">
    <property type="term" value="F:cadherin binding"/>
    <property type="evidence" value="ECO:0007669"/>
    <property type="project" value="TreeGrafter"/>
</dbReference>
<evidence type="ECO:0000256" key="16">
    <source>
        <dbReference type="ARBA" id="ARBA00069031"/>
    </source>
</evidence>
<accession>A0A3B5AUA2</accession>
<evidence type="ECO:0000256" key="4">
    <source>
        <dbReference type="ARBA" id="ARBA00022490"/>
    </source>
</evidence>
<dbReference type="Pfam" id="PF00028">
    <property type="entry name" value="Cadherin"/>
    <property type="match status" value="2"/>
</dbReference>
<evidence type="ECO:0000256" key="12">
    <source>
        <dbReference type="ARBA" id="ARBA00023136"/>
    </source>
</evidence>
<evidence type="ECO:0000313" key="22">
    <source>
        <dbReference type="Proteomes" id="UP000694891"/>
    </source>
</evidence>
<dbReference type="FunFam" id="2.60.40.60:FF:000158">
    <property type="entry name" value="Dachsous cadherin-related 1"/>
    <property type="match status" value="1"/>
</dbReference>
<dbReference type="InterPro" id="IPR002126">
    <property type="entry name" value="Cadherin-like_dom"/>
</dbReference>
<keyword evidence="13" id="KW-0325">Glycoprotein</keyword>
<dbReference type="GeneID" id="103370831"/>
<dbReference type="InterPro" id="IPR039808">
    <property type="entry name" value="Cadherin"/>
</dbReference>
<dbReference type="PRINTS" id="PR01820">
    <property type="entry name" value="DESMOCOLLIN"/>
</dbReference>
<feature type="transmembrane region" description="Helical" evidence="18">
    <location>
        <begin position="607"/>
        <end position="628"/>
    </location>
</feature>
<evidence type="ECO:0000256" key="14">
    <source>
        <dbReference type="ARBA" id="ARBA00059993"/>
    </source>
</evidence>
<dbReference type="FunFam" id="2.60.40.60:FF:000011">
    <property type="entry name" value="Cadherin 1"/>
    <property type="match status" value="1"/>
</dbReference>
<keyword evidence="3" id="KW-1003">Cell membrane</keyword>
<dbReference type="CDD" id="cd11304">
    <property type="entry name" value="Cadherin_repeat"/>
    <property type="match status" value="4"/>
</dbReference>
<dbReference type="GO" id="GO:0016342">
    <property type="term" value="C:catenin complex"/>
    <property type="evidence" value="ECO:0007669"/>
    <property type="project" value="TreeGrafter"/>
</dbReference>
<evidence type="ECO:0000256" key="11">
    <source>
        <dbReference type="ARBA" id="ARBA00022989"/>
    </source>
</evidence>
<dbReference type="AlphaFoldDB" id="A0A3B5AUA2"/>
<dbReference type="PROSITE" id="PS00232">
    <property type="entry name" value="CADHERIN_1"/>
    <property type="match status" value="2"/>
</dbReference>
<keyword evidence="12 18" id="KW-0472">Membrane</keyword>
<name>A0A3B5AUA2_9TELE</name>
<dbReference type="GO" id="GO:0005509">
    <property type="term" value="F:calcium ion binding"/>
    <property type="evidence" value="ECO:0007669"/>
    <property type="project" value="UniProtKB-UniRule"/>
</dbReference>
<comment type="function">
    <text evidence="14">Cadherins are calcium-dependent cell adhesion proteins. They preferentially interact with themselves in a homophilic manner in connecting cells; cadherins may thus contribute to the sorting of heterogeneous cell types. Ligand for integrins alpha-E/beta-7, ITGAE:ITGAB7, alpha-4/beta-7, ITGA4:ITGAB7 and alpha-4/beta-1, ITGA4:ITGAB1 through which modulates CD4(+) T cells activation.</text>
</comment>
<evidence type="ECO:0000256" key="3">
    <source>
        <dbReference type="ARBA" id="ARBA00022475"/>
    </source>
</evidence>
<organism evidence="21">
    <name type="scientific">Stegastes partitus</name>
    <name type="common">bicolor damselfish</name>
    <dbReference type="NCBI Taxonomy" id="144197"/>
    <lineage>
        <taxon>Eukaryota</taxon>
        <taxon>Metazoa</taxon>
        <taxon>Chordata</taxon>
        <taxon>Craniata</taxon>
        <taxon>Vertebrata</taxon>
        <taxon>Euteleostomi</taxon>
        <taxon>Actinopterygii</taxon>
        <taxon>Neopterygii</taxon>
        <taxon>Teleostei</taxon>
        <taxon>Neoteleostei</taxon>
        <taxon>Acanthomorphata</taxon>
        <taxon>Ovalentaria</taxon>
        <taxon>Pomacentridae</taxon>
        <taxon>Stegastes</taxon>
    </lineage>
</organism>
<comment type="subcellular location">
    <subcellularLocation>
        <location evidence="1">Cell membrane</location>
        <topology evidence="1">Single-pass type I membrane protein</topology>
    </subcellularLocation>
    <subcellularLocation>
        <location evidence="2">Cytoplasm</location>
    </subcellularLocation>
</comment>
<evidence type="ECO:0000256" key="10">
    <source>
        <dbReference type="ARBA" id="ARBA00022889"/>
    </source>
</evidence>
<evidence type="ECO:0000313" key="23">
    <source>
        <dbReference type="RefSeq" id="XP_008298221.1"/>
    </source>
</evidence>
<sequence length="949" mass="104832">MESKPFCLLVMLCLGVCVSSSEILQRQKRNWIIDSFIIDEGYKGPFPYSLGTIEIEKKIWLFKIHGQGVDEEPRNVLKIDDESGEITVLGPVDYEKYKVLKLTFQALAGENVIDTQLGIEVKIKDANDNPPQFEQTEYKVTIKESTKQGHNVITVKATDADSTEEYKSVSYQIVSVFPEPHDLQFYLIEKSDTQTGMISFNGCLDHERAEKYKIIVMAKDNGKPERLSSSCTIIVNIEDGNNHIPVITKQTNLGSVKEGMENFLVSRLQVKDDDTRGTAAWRAKYHIKGDAANNFRITTEETTNDGLLYVDKPLSFEDGPLRNITISVENEIPYSLCKVVDRSSWKVETFSSATSVASATGSMQMQGASSKVVTVTVEDVNEAPVFDESNKIAMVIENGESGQYLETFTARDPDVASANTFKYVKGEDPADWISVDPETGKVTTTKSIDRESPHVKDGVYVVTIHAVDDGNPAMTSTATLSVQVGDQNDNLPSLAESTLDICQSEKPSQGNITVLDLDGEPYGGPFTFKLQGDVEGKWKVEPAQGFSVNLVKDNTVHSGVYELPLEVTDLQGETSVHSLTVTVCNCVDETRPNCRLRKASSATAGTLALGTAFLSMLVLAGLLLMVFLMTCKREKVPLPPDGCEQHLMIQNTEEPGTDCRVNFESSKGGQNGGQSQTVKKSQVRTSTMNPVFLGGQNLQTITQQTTVSGSQSAEYGMSQTDIRKQDQRHNLQWMVSDSASEGLQAQTEYLKCQRQNSMEAAFLRGNYKYRSMGASSAMGMRQQRQSMHESVTDSVGEGMQIYSGCAQAQGKSSFSRGNFKYASMGASSAMGMRQWRRSMHESWEEYNPQTAGILLNKHLYALETPGEELGDYAPQVYAEEGDEEHDFELDAISIPDVPFDLNLKLDYRFSDLASVCMPGDTTAHSTKSEMTTVIQKQKVVKLINTSSYL</sequence>
<dbReference type="PANTHER" id="PTHR24027:SF433">
    <property type="entry name" value="CADHERIN 27-RELATED"/>
    <property type="match status" value="1"/>
</dbReference>
<dbReference type="Gene3D" id="2.60.40.60">
    <property type="entry name" value="Cadherins"/>
    <property type="match status" value="5"/>
</dbReference>
<keyword evidence="4" id="KW-0963">Cytoplasm</keyword>
<dbReference type="GO" id="GO:0044331">
    <property type="term" value="P:cell-cell adhesion mediated by cadherin"/>
    <property type="evidence" value="ECO:0007669"/>
    <property type="project" value="TreeGrafter"/>
</dbReference>
<protein>
    <recommendedName>
        <fullName evidence="16">Cadherin-like protein 26</fullName>
    </recommendedName>
</protein>
<dbReference type="GO" id="GO:0016477">
    <property type="term" value="P:cell migration"/>
    <property type="evidence" value="ECO:0007669"/>
    <property type="project" value="TreeGrafter"/>
</dbReference>
<dbReference type="GO" id="GO:0007156">
    <property type="term" value="P:homophilic cell adhesion via plasma membrane adhesion molecules"/>
    <property type="evidence" value="ECO:0007669"/>
    <property type="project" value="InterPro"/>
</dbReference>
<evidence type="ECO:0000256" key="2">
    <source>
        <dbReference type="ARBA" id="ARBA00004496"/>
    </source>
</evidence>
<dbReference type="SMART" id="SM00112">
    <property type="entry name" value="CA"/>
    <property type="match status" value="5"/>
</dbReference>
<feature type="domain" description="Cadherin" evidence="20">
    <location>
        <begin position="134"/>
        <end position="247"/>
    </location>
</feature>
<dbReference type="SUPFAM" id="SSF49313">
    <property type="entry name" value="Cadherin-like"/>
    <property type="match status" value="5"/>
</dbReference>
<keyword evidence="9 17" id="KW-0106">Calcium</keyword>
<reference evidence="23" key="2">
    <citation type="submission" date="2025-04" db="UniProtKB">
        <authorList>
            <consortium name="RefSeq"/>
        </authorList>
    </citation>
    <scope>IDENTIFICATION</scope>
</reference>
<evidence type="ECO:0000256" key="18">
    <source>
        <dbReference type="SAM" id="Phobius"/>
    </source>
</evidence>
<dbReference type="RefSeq" id="XP_008298221.1">
    <property type="nucleotide sequence ID" value="XM_008299999.1"/>
</dbReference>
<evidence type="ECO:0000256" key="9">
    <source>
        <dbReference type="ARBA" id="ARBA00022837"/>
    </source>
</evidence>
<dbReference type="GO" id="GO:0008013">
    <property type="term" value="F:beta-catenin binding"/>
    <property type="evidence" value="ECO:0007669"/>
    <property type="project" value="TreeGrafter"/>
</dbReference>
<dbReference type="OrthoDB" id="9045962at2759"/>
<dbReference type="GO" id="GO:0005737">
    <property type="term" value="C:cytoplasm"/>
    <property type="evidence" value="ECO:0007669"/>
    <property type="project" value="UniProtKB-SubCell"/>
</dbReference>
<dbReference type="InterPro" id="IPR015919">
    <property type="entry name" value="Cadherin-like_sf"/>
</dbReference>
<reference evidence="21" key="1">
    <citation type="submission" date="2023-09" db="UniProtKB">
        <authorList>
            <consortium name="Ensembl"/>
        </authorList>
    </citation>
    <scope>IDENTIFICATION</scope>
</reference>
<keyword evidence="5 18" id="KW-0812">Transmembrane</keyword>
<dbReference type="PRINTS" id="PR00205">
    <property type="entry name" value="CADHERIN"/>
</dbReference>
<evidence type="ECO:0000256" key="5">
    <source>
        <dbReference type="ARBA" id="ARBA00022692"/>
    </source>
</evidence>
<dbReference type="GO" id="GO:0060027">
    <property type="term" value="P:convergent extension involved in gastrulation"/>
    <property type="evidence" value="ECO:0007669"/>
    <property type="project" value="UniProtKB-ARBA"/>
</dbReference>
<evidence type="ECO:0000256" key="7">
    <source>
        <dbReference type="ARBA" id="ARBA00022729"/>
    </source>
</evidence>
<keyword evidence="8" id="KW-0677">Repeat</keyword>
<dbReference type="GO" id="GO:0005912">
    <property type="term" value="C:adherens junction"/>
    <property type="evidence" value="ECO:0007669"/>
    <property type="project" value="TreeGrafter"/>
</dbReference>
<feature type="signal peptide" evidence="19">
    <location>
        <begin position="1"/>
        <end position="20"/>
    </location>
</feature>
<evidence type="ECO:0000256" key="1">
    <source>
        <dbReference type="ARBA" id="ARBA00004251"/>
    </source>
</evidence>
<evidence type="ECO:0000313" key="21">
    <source>
        <dbReference type="Ensembl" id="ENSSPAP00000024998.1"/>
    </source>
</evidence>
<gene>
    <name evidence="23" type="primary">LOC103370831</name>
</gene>
<evidence type="ECO:0000256" key="6">
    <source>
        <dbReference type="ARBA" id="ARBA00022723"/>
    </source>
</evidence>
<keyword evidence="7 19" id="KW-0732">Signal</keyword>
<proteinExistence type="predicted"/>
<feature type="chain" id="PRO_5044592013" description="Cadherin-like protein 26" evidence="19">
    <location>
        <begin position="21"/>
        <end position="949"/>
    </location>
</feature>
<dbReference type="Ensembl" id="ENSSPAT00000025408.1">
    <property type="protein sequence ID" value="ENSSPAP00000024998.1"/>
    <property type="gene ID" value="ENSSPAG00000018899.1"/>
</dbReference>
<keyword evidence="11 18" id="KW-1133">Transmembrane helix</keyword>
<feature type="domain" description="Cadherin" evidence="20">
    <location>
        <begin position="265"/>
        <end position="386"/>
    </location>
</feature>
<evidence type="ECO:0000256" key="17">
    <source>
        <dbReference type="PROSITE-ProRule" id="PRU00043"/>
    </source>
</evidence>
<dbReference type="FunFam" id="2.60.40.60:FF:000019">
    <property type="entry name" value="Cadherin 2"/>
    <property type="match status" value="1"/>
</dbReference>
<evidence type="ECO:0000256" key="15">
    <source>
        <dbReference type="ARBA" id="ARBA00062925"/>
    </source>
</evidence>
<evidence type="ECO:0000256" key="19">
    <source>
        <dbReference type="SAM" id="SignalP"/>
    </source>
</evidence>
<keyword evidence="6" id="KW-0479">Metal-binding</keyword>
<dbReference type="InterPro" id="IPR020894">
    <property type="entry name" value="Cadherin_CS"/>
</dbReference>
<evidence type="ECO:0000259" key="20">
    <source>
        <dbReference type="PROSITE" id="PS50268"/>
    </source>
</evidence>